<dbReference type="AlphaFoldDB" id="A0A7J8FRX7"/>
<sequence>MCSLFLLCHSSSWWFFISNWLIVNVSMSLLMLLMSLLMLLNFFKIITLNSTSDNLLNCISFISCSVEVSCSFIWDLFFCFTILAISVGLEPARFSLWVLVFCCLWLPLLGLDEHGKTHVKPHC</sequence>
<evidence type="ECO:0000313" key="2">
    <source>
        <dbReference type="EMBL" id="KAF6450523.1"/>
    </source>
</evidence>
<proteinExistence type="predicted"/>
<dbReference type="InParanoid" id="A0A7J8FRX7"/>
<feature type="transmembrane region" description="Helical" evidence="1">
    <location>
        <begin position="55"/>
        <end position="88"/>
    </location>
</feature>
<keyword evidence="3" id="KW-1185">Reference proteome</keyword>
<keyword evidence="1" id="KW-1133">Transmembrane helix</keyword>
<reference evidence="2 3" key="1">
    <citation type="journal article" date="2020" name="Nature">
        <title>Six reference-quality genomes reveal evolution of bat adaptations.</title>
        <authorList>
            <person name="Jebb D."/>
            <person name="Huang Z."/>
            <person name="Pippel M."/>
            <person name="Hughes G.M."/>
            <person name="Lavrichenko K."/>
            <person name="Devanna P."/>
            <person name="Winkler S."/>
            <person name="Jermiin L.S."/>
            <person name="Skirmuntt E.C."/>
            <person name="Katzourakis A."/>
            <person name="Burkitt-Gray L."/>
            <person name="Ray D.A."/>
            <person name="Sullivan K.A.M."/>
            <person name="Roscito J.G."/>
            <person name="Kirilenko B.M."/>
            <person name="Davalos L.M."/>
            <person name="Corthals A.P."/>
            <person name="Power M.L."/>
            <person name="Jones G."/>
            <person name="Ransome R.D."/>
            <person name="Dechmann D.K.N."/>
            <person name="Locatelli A.G."/>
            <person name="Puechmaille S.J."/>
            <person name="Fedrigo O."/>
            <person name="Jarvis E.D."/>
            <person name="Hiller M."/>
            <person name="Vernes S.C."/>
            <person name="Myers E.W."/>
            <person name="Teeling E.C."/>
        </authorList>
    </citation>
    <scope>NUCLEOTIDE SEQUENCE [LARGE SCALE GENOMIC DNA]</scope>
    <source>
        <strain evidence="2">MMolMol1</strain>
        <tissue evidence="2">Muscle</tissue>
    </source>
</reference>
<keyword evidence="1" id="KW-0472">Membrane</keyword>
<name>A0A7J8FRX7_MOLMO</name>
<keyword evidence="1" id="KW-0812">Transmembrane</keyword>
<dbReference type="Proteomes" id="UP000550707">
    <property type="component" value="Unassembled WGS sequence"/>
</dbReference>
<feature type="transmembrane region" description="Helical" evidence="1">
    <location>
        <begin position="20"/>
        <end position="43"/>
    </location>
</feature>
<gene>
    <name evidence="2" type="ORF">HJG59_008395</name>
</gene>
<evidence type="ECO:0000256" key="1">
    <source>
        <dbReference type="SAM" id="Phobius"/>
    </source>
</evidence>
<accession>A0A7J8FRX7</accession>
<comment type="caution">
    <text evidence="2">The sequence shown here is derived from an EMBL/GenBank/DDBJ whole genome shotgun (WGS) entry which is preliminary data.</text>
</comment>
<protein>
    <submittedName>
        <fullName evidence="2">Uncharacterized protein</fullName>
    </submittedName>
</protein>
<organism evidence="2 3">
    <name type="scientific">Molossus molossus</name>
    <name type="common">Pallas' mastiff bat</name>
    <name type="synonym">Vespertilio molossus</name>
    <dbReference type="NCBI Taxonomy" id="27622"/>
    <lineage>
        <taxon>Eukaryota</taxon>
        <taxon>Metazoa</taxon>
        <taxon>Chordata</taxon>
        <taxon>Craniata</taxon>
        <taxon>Vertebrata</taxon>
        <taxon>Euteleostomi</taxon>
        <taxon>Mammalia</taxon>
        <taxon>Eutheria</taxon>
        <taxon>Laurasiatheria</taxon>
        <taxon>Chiroptera</taxon>
        <taxon>Yangochiroptera</taxon>
        <taxon>Molossidae</taxon>
        <taxon>Molossus</taxon>
    </lineage>
</organism>
<dbReference type="EMBL" id="JACASF010000011">
    <property type="protein sequence ID" value="KAF6450523.1"/>
    <property type="molecule type" value="Genomic_DNA"/>
</dbReference>
<evidence type="ECO:0000313" key="3">
    <source>
        <dbReference type="Proteomes" id="UP000550707"/>
    </source>
</evidence>
<feature type="transmembrane region" description="Helical" evidence="1">
    <location>
        <begin position="94"/>
        <end position="111"/>
    </location>
</feature>